<evidence type="ECO:0000313" key="2">
    <source>
        <dbReference type="EMBL" id="GDY33258.1"/>
    </source>
</evidence>
<name>A0A4D4JF26_9PSEU</name>
<feature type="region of interest" description="Disordered" evidence="1">
    <location>
        <begin position="1"/>
        <end position="51"/>
    </location>
</feature>
<protein>
    <submittedName>
        <fullName evidence="2">Uncharacterized protein</fullName>
    </submittedName>
</protein>
<evidence type="ECO:0000313" key="3">
    <source>
        <dbReference type="Proteomes" id="UP000298860"/>
    </source>
</evidence>
<dbReference type="EMBL" id="BJFL01000037">
    <property type="protein sequence ID" value="GDY33258.1"/>
    <property type="molecule type" value="Genomic_DNA"/>
</dbReference>
<feature type="compositionally biased region" description="Polar residues" evidence="1">
    <location>
        <begin position="25"/>
        <end position="42"/>
    </location>
</feature>
<proteinExistence type="predicted"/>
<organism evidence="2 3">
    <name type="scientific">Gandjariella thermophila</name>
    <dbReference type="NCBI Taxonomy" id="1931992"/>
    <lineage>
        <taxon>Bacteria</taxon>
        <taxon>Bacillati</taxon>
        <taxon>Actinomycetota</taxon>
        <taxon>Actinomycetes</taxon>
        <taxon>Pseudonocardiales</taxon>
        <taxon>Pseudonocardiaceae</taxon>
        <taxon>Gandjariella</taxon>
    </lineage>
</organism>
<dbReference type="AlphaFoldDB" id="A0A4D4JF26"/>
<evidence type="ECO:0000256" key="1">
    <source>
        <dbReference type="SAM" id="MobiDB-lite"/>
    </source>
</evidence>
<gene>
    <name evidence="2" type="ORF">GTS_48910</name>
</gene>
<accession>A0A4D4JF26</accession>
<keyword evidence="3" id="KW-1185">Reference proteome</keyword>
<sequence length="51" mass="5555">MVAAVTASQVDFGTHPETVGRLTDGMSNAARQRPTESLNQLRGTAERLRTR</sequence>
<comment type="caution">
    <text evidence="2">The sequence shown here is derived from an EMBL/GenBank/DDBJ whole genome shotgun (WGS) entry which is preliminary data.</text>
</comment>
<dbReference type="Proteomes" id="UP000298860">
    <property type="component" value="Unassembled WGS sequence"/>
</dbReference>
<reference evidence="3" key="1">
    <citation type="submission" date="2019-04" db="EMBL/GenBank/DDBJ databases">
        <title>Draft genome sequence of Pseudonocardiaceae bacterium SL3-2-4.</title>
        <authorList>
            <person name="Ningsih F."/>
            <person name="Yokota A."/>
            <person name="Sakai Y."/>
            <person name="Nanatani K."/>
            <person name="Yabe S."/>
            <person name="Oetari A."/>
            <person name="Sjamsuridzal W."/>
        </authorList>
    </citation>
    <scope>NUCLEOTIDE SEQUENCE [LARGE SCALE GENOMIC DNA]</scope>
    <source>
        <strain evidence="3">SL3-2-4</strain>
    </source>
</reference>
<feature type="compositionally biased region" description="Polar residues" evidence="1">
    <location>
        <begin position="1"/>
        <end position="11"/>
    </location>
</feature>